<reference evidence="4" key="1">
    <citation type="journal article" date="2023" name="Mar. Drugs">
        <title>Gemmata algarum, a Novel Planctomycete Isolated from an Algal Mat, Displays Antimicrobial Activity.</title>
        <authorList>
            <person name="Kumar G."/>
            <person name="Kallscheuer N."/>
            <person name="Kashif M."/>
            <person name="Ahamad S."/>
            <person name="Jagadeeshwari U."/>
            <person name="Pannikurungottu S."/>
            <person name="Haufschild T."/>
            <person name="Kabuu M."/>
            <person name="Sasikala C."/>
            <person name="Jogler C."/>
            <person name="Ramana C."/>
        </authorList>
    </citation>
    <scope>NUCLEOTIDE SEQUENCE [LARGE SCALE GENOMIC DNA]</scope>
    <source>
        <strain evidence="4">JC673</strain>
    </source>
</reference>
<dbReference type="EMBL" id="JAXBLV010000024">
    <property type="protein sequence ID" value="MDY3558340.1"/>
    <property type="molecule type" value="Genomic_DNA"/>
</dbReference>
<name>A0ABU5ET07_9BACT</name>
<gene>
    <name evidence="3" type="ORF">R5W23_005035</name>
</gene>
<dbReference type="InterPro" id="IPR024710">
    <property type="entry name" value="MfnD"/>
</dbReference>
<accession>A0ABU5ET07</accession>
<protein>
    <submittedName>
        <fullName evidence="3">ATP-grasp domain-containing protein</fullName>
    </submittedName>
</protein>
<dbReference type="InterPro" id="IPR003806">
    <property type="entry name" value="ATP-grasp_PylC-type"/>
</dbReference>
<keyword evidence="1" id="KW-0067">ATP-binding</keyword>
<dbReference type="PROSITE" id="PS50975">
    <property type="entry name" value="ATP_GRASP"/>
    <property type="match status" value="1"/>
</dbReference>
<dbReference type="Gene3D" id="3.30.470.20">
    <property type="entry name" value="ATP-grasp fold, B domain"/>
    <property type="match status" value="1"/>
</dbReference>
<dbReference type="SUPFAM" id="SSF56059">
    <property type="entry name" value="Glutathione synthetase ATP-binding domain-like"/>
    <property type="match status" value="1"/>
</dbReference>
<proteinExistence type="predicted"/>
<feature type="domain" description="ATP-grasp" evidence="2">
    <location>
        <begin position="116"/>
        <end position="302"/>
    </location>
</feature>
<comment type="caution">
    <text evidence="3">The sequence shown here is derived from an EMBL/GenBank/DDBJ whole genome shotgun (WGS) entry which is preliminary data.</text>
</comment>
<dbReference type="Gene3D" id="3.40.50.11770">
    <property type="match status" value="1"/>
</dbReference>
<dbReference type="InterPro" id="IPR011761">
    <property type="entry name" value="ATP-grasp"/>
</dbReference>
<evidence type="ECO:0000256" key="1">
    <source>
        <dbReference type="PROSITE-ProRule" id="PRU00409"/>
    </source>
</evidence>
<keyword evidence="4" id="KW-1185">Reference proteome</keyword>
<evidence type="ECO:0000313" key="4">
    <source>
        <dbReference type="Proteomes" id="UP001272242"/>
    </source>
</evidence>
<evidence type="ECO:0000259" key="2">
    <source>
        <dbReference type="PROSITE" id="PS50975"/>
    </source>
</evidence>
<dbReference type="Pfam" id="PF18301">
    <property type="entry name" value="preATP-grasp_3"/>
    <property type="match status" value="1"/>
</dbReference>
<sequence length="328" mass="34947">MRVFVYEYMTALGIGREPGTPEHGMYLEGRAMRDALLADFGRIEAVDVLALPDDAAPVESDGFEDLCHGAVADWTVVVAPETDEILFRYARKVEGEPRSGRLLGCSPGAIGLTSDKLALAEHWRAHGIRTPATSEREPTPCEAFPVVWKPRDGAGSTDTFLIRDRFELASALAGREAGRPMILQEFVSGTPASVAFLCGPRAQVALVPATQRLSTDGRFKYGGGELPVTPELASRAVTLARAAVACVPGLLGYVGVDLVLGNEADGSSDFAIEINPRLTTSYIGLRALADFNMAEAMLAVASGREIGPLKWKPGRVRFGADGSVTTPC</sequence>
<dbReference type="RefSeq" id="WP_320685276.1">
    <property type="nucleotide sequence ID" value="NZ_JAXBLV010000024.1"/>
</dbReference>
<dbReference type="InterPro" id="IPR040803">
    <property type="entry name" value="MfnD_preATP-grasp"/>
</dbReference>
<organism evidence="3 4">
    <name type="scientific">Gemmata algarum</name>
    <dbReference type="NCBI Taxonomy" id="2975278"/>
    <lineage>
        <taxon>Bacteria</taxon>
        <taxon>Pseudomonadati</taxon>
        <taxon>Planctomycetota</taxon>
        <taxon>Planctomycetia</taxon>
        <taxon>Gemmatales</taxon>
        <taxon>Gemmataceae</taxon>
        <taxon>Gemmata</taxon>
    </lineage>
</organism>
<dbReference type="PIRSF" id="PIRSF016766">
    <property type="entry name" value="UCP016766_ATPgrasp"/>
    <property type="match status" value="1"/>
</dbReference>
<dbReference type="Pfam" id="PF02655">
    <property type="entry name" value="ATP-grasp_3"/>
    <property type="match status" value="1"/>
</dbReference>
<dbReference type="Gene3D" id="2.30.36.100">
    <property type="match status" value="1"/>
</dbReference>
<dbReference type="Proteomes" id="UP001272242">
    <property type="component" value="Unassembled WGS sequence"/>
</dbReference>
<evidence type="ECO:0000313" key="3">
    <source>
        <dbReference type="EMBL" id="MDY3558340.1"/>
    </source>
</evidence>
<keyword evidence="1" id="KW-0547">Nucleotide-binding</keyword>